<feature type="compositionally biased region" description="Low complexity" evidence="11">
    <location>
        <begin position="1501"/>
        <end position="1520"/>
    </location>
</feature>
<evidence type="ECO:0000256" key="11">
    <source>
        <dbReference type="SAM" id="MobiDB-lite"/>
    </source>
</evidence>
<dbReference type="GO" id="GO:0045944">
    <property type="term" value="P:positive regulation of transcription by RNA polymerase II"/>
    <property type="evidence" value="ECO:0007669"/>
    <property type="project" value="TreeGrafter"/>
</dbReference>
<feature type="domain" description="Mediator complex subunit Med13 C-terminal" evidence="12">
    <location>
        <begin position="1242"/>
        <end position="1631"/>
    </location>
</feature>
<evidence type="ECO:0000256" key="8">
    <source>
        <dbReference type="ARBA" id="ARBA00023242"/>
    </source>
</evidence>
<dbReference type="InterPro" id="IPR021643">
    <property type="entry name" value="Mediator_Med13_N"/>
</dbReference>
<name>A0A4Y7TMB4_COPMI</name>
<comment type="subcellular location">
    <subcellularLocation>
        <location evidence="1 10">Nucleus</location>
    </subcellularLocation>
</comment>
<reference evidence="14 15" key="1">
    <citation type="journal article" date="2019" name="Nat. Ecol. Evol.">
        <title>Megaphylogeny resolves global patterns of mushroom evolution.</title>
        <authorList>
            <person name="Varga T."/>
            <person name="Krizsan K."/>
            <person name="Foldi C."/>
            <person name="Dima B."/>
            <person name="Sanchez-Garcia M."/>
            <person name="Sanchez-Ramirez S."/>
            <person name="Szollosi G.J."/>
            <person name="Szarkandi J.G."/>
            <person name="Papp V."/>
            <person name="Albert L."/>
            <person name="Andreopoulos W."/>
            <person name="Angelini C."/>
            <person name="Antonin V."/>
            <person name="Barry K.W."/>
            <person name="Bougher N.L."/>
            <person name="Buchanan P."/>
            <person name="Buyck B."/>
            <person name="Bense V."/>
            <person name="Catcheside P."/>
            <person name="Chovatia M."/>
            <person name="Cooper J."/>
            <person name="Damon W."/>
            <person name="Desjardin D."/>
            <person name="Finy P."/>
            <person name="Geml J."/>
            <person name="Haridas S."/>
            <person name="Hughes K."/>
            <person name="Justo A."/>
            <person name="Karasinski D."/>
            <person name="Kautmanova I."/>
            <person name="Kiss B."/>
            <person name="Kocsube S."/>
            <person name="Kotiranta H."/>
            <person name="LaButti K.M."/>
            <person name="Lechner B.E."/>
            <person name="Liimatainen K."/>
            <person name="Lipzen A."/>
            <person name="Lukacs Z."/>
            <person name="Mihaltcheva S."/>
            <person name="Morgado L.N."/>
            <person name="Niskanen T."/>
            <person name="Noordeloos M.E."/>
            <person name="Ohm R.A."/>
            <person name="Ortiz-Santana B."/>
            <person name="Ovrebo C."/>
            <person name="Racz N."/>
            <person name="Riley R."/>
            <person name="Savchenko A."/>
            <person name="Shiryaev A."/>
            <person name="Soop K."/>
            <person name="Spirin V."/>
            <person name="Szebenyi C."/>
            <person name="Tomsovsky M."/>
            <person name="Tulloss R.E."/>
            <person name="Uehling J."/>
            <person name="Grigoriev I.V."/>
            <person name="Vagvolgyi C."/>
            <person name="Papp T."/>
            <person name="Martin F.M."/>
            <person name="Miettinen O."/>
            <person name="Hibbett D.S."/>
            <person name="Nagy L.G."/>
        </authorList>
    </citation>
    <scope>NUCLEOTIDE SEQUENCE [LARGE SCALE GENOMIC DNA]</scope>
    <source>
        <strain evidence="14 15">FP101781</strain>
    </source>
</reference>
<dbReference type="Pfam" id="PF06333">
    <property type="entry name" value="Med13_C"/>
    <property type="match status" value="1"/>
</dbReference>
<feature type="compositionally biased region" description="Pro residues" evidence="11">
    <location>
        <begin position="443"/>
        <end position="457"/>
    </location>
</feature>
<dbReference type="Proteomes" id="UP000298030">
    <property type="component" value="Unassembled WGS sequence"/>
</dbReference>
<keyword evidence="5 10" id="KW-0805">Transcription regulation</keyword>
<evidence type="ECO:0000256" key="9">
    <source>
        <dbReference type="ARBA" id="ARBA00032008"/>
    </source>
</evidence>
<feature type="region of interest" description="Disordered" evidence="11">
    <location>
        <begin position="901"/>
        <end position="920"/>
    </location>
</feature>
<comment type="function">
    <text evidence="10">Component of the SRB8-11 complex. The SRB8-11 complex is a regulatory module of the Mediator complex which is itself involved in regulation of basal and activated RNA polymerase II-dependent transcription. The SRB8-11 complex may be involved in the transcriptional repression of a subset of genes regulated by Mediator. It may inhibit the association of the Mediator complex with RNA polymerase II to form the holoenzyme complex.</text>
</comment>
<keyword evidence="15" id="KW-1185">Reference proteome</keyword>
<feature type="compositionally biased region" description="Polar residues" evidence="11">
    <location>
        <begin position="849"/>
        <end position="861"/>
    </location>
</feature>
<keyword evidence="7 10" id="KW-0804">Transcription</keyword>
<feature type="region of interest" description="Disordered" evidence="11">
    <location>
        <begin position="402"/>
        <end position="522"/>
    </location>
</feature>
<protein>
    <recommendedName>
        <fullName evidence="3 10">Mediator of RNA polymerase II transcription subunit 13</fullName>
    </recommendedName>
    <alternativeName>
        <fullName evidence="9 10">Mediator complex subunit 13</fullName>
    </alternativeName>
</protein>
<sequence>MPPSLGPADALLASTIPLPQSPTVAVAVYRPAAPSPDTLCAAHDAIELARRHVLSRNSSPIPLDNILPSPRCGKDPILYLFLLTTRDSASAALHRLSDLQLEHLDQTSRSVFSIQDLSSSEHAHTHAHFLEAVRSSILSNLSEAKVEASPKRLGDGFILERRSSSSDWASGWDQSANTRPIVHFRLQIQISFTNNAPSHLVIHPIPVPTPYSALPSSPNPGLPIILLPYGTPAYFISVYNGPSHSLIKQFRDSLTGLGTGEWEGSCPSRGSHDSDRSSFIIGWIRVENRQGEDKGTLFVWPSRLCLSYSQASNHRQPLAYIPEMPAPLQSSPQLPAQEGVVSGEVGDESRFPDTALPFQYEPSLTPPHANPLRAFQSFTMSKSKDIRSLANEVGGYVDSVVRERERERERLKKERELAGASTSPRLSRNVVQPVASTSAKAQPPVPFTPQVPHPTTNPHPSVVHVQHAEAFYPSPPQSGQTPHAPPPDNTSPEMEVVDLPPTSANPPEAAASVPPLPSGAHQLSRKNSYDSLFGDNNSGWGQSSNDNSFMDMGMDFSMNANLDMNMNMDMEMDFDMNMDMPSSRTTSANPFGATNRNGAMTFEDAFTDDDFSFFDQPSKSNPPPSALASTNPIPLVSPSHVQSTPMDFDLSRPFHSPLHHRQRSLDQAPGASGPGPPLSVGINMAPWTPVPSALDLLPFTPGGISPDLHHYNTSPETPTVQLVFDHGHARASSLTQFPFQQVTGVNDEKYSCGKFAFLPSPSPEPGYDPAPLPTPSIWRTRYESVTDPRIGVVKQLIGVKRKASTARSPPKPHPHESDWMDLGGDAYHTPPDDDAMDVSDSDSDETDGLSITSDPSNTSPLESRPCTPPPAYLPPGPSLLHLQFTHAPLLPLSTPLRSPGAVPLHPQFGSHTTMGTGRGSVPPFASVPTPVSPAAALGAASEQSKSLESAAHAIAVEFVENTLWAEVWRVNNQRGHGAVHEGARKVTVWPDDLKAAAEVMRKVNTAKEDGQESLCEIGTLFGLDPSTKLLPYDPPSISVGKGDAVIQLLPTALRFWQKLGLGPKGGRKDIEVYAFYEDADDQKRVIVDGWLAAAGNAYKTKHMGQFIRGCTNPANDALLPTRFDVSFRKTFALFISNIINAGPPIVILFFVPVTSMTFTSPSLRSVFLGIKKVLKTFHERQITFHFVPDSYLIDLDHSPRGYAILDELCMGVYNRIHVEVERNLSRRMLGQRRHSNTIQLQEPTFTLARSVNNKVSLVRSAHTSLDVVDRFTFLHVGYRISPCRKWVFACCVDQRGEEYDLGLWLVSPPESGDGEGEPSELGDGEREIACERFAVDKAWSFAMEVARRVDVEWRVVVTKLGLMTPTEVEAWTESYAKDAMVQSKTSTPLHLILASADHNSPFTLIARSSSSPLTTLPNSSSVSPPRVAGKGMSTNAKASTQFIDISAAYYAVFPTSQLSVITPPKLDIYSASFVSEPTPSHTPALHHGQEGTSPAGILDISATSSPNPSTTTSPSAVTSPFKQEDSSSLPHPIPFIPLTSSILIRVPSSTSPISMLRIYIIKTLHPLDFNDPHSTSSPAPIHAPPSTQDDLTRDLTRNFYELSVLSSARFHLDRCESVGIDPVLPLHLSAVDSMRFCVDCDWDDEMCSGERGSE</sequence>
<feature type="compositionally biased region" description="Polar residues" evidence="11">
    <location>
        <begin position="420"/>
        <end position="440"/>
    </location>
</feature>
<feature type="domain" description="Mediator complex subunit Med13 N-terminal" evidence="13">
    <location>
        <begin position="11"/>
        <end position="309"/>
    </location>
</feature>
<comment type="caution">
    <text evidence="14">The sequence shown here is derived from an EMBL/GenBank/DDBJ whole genome shotgun (WGS) entry which is preliminary data.</text>
</comment>
<dbReference type="Pfam" id="PF11597">
    <property type="entry name" value="Med13_N"/>
    <property type="match status" value="1"/>
</dbReference>
<evidence type="ECO:0000256" key="3">
    <source>
        <dbReference type="ARBA" id="ARBA00019618"/>
    </source>
</evidence>
<evidence type="ECO:0000259" key="12">
    <source>
        <dbReference type="Pfam" id="PF06333"/>
    </source>
</evidence>
<evidence type="ECO:0000256" key="4">
    <source>
        <dbReference type="ARBA" id="ARBA00022491"/>
    </source>
</evidence>
<evidence type="ECO:0000256" key="2">
    <source>
        <dbReference type="ARBA" id="ARBA00009354"/>
    </source>
</evidence>
<keyword evidence="4 10" id="KW-0678">Repressor</keyword>
<keyword evidence="8 10" id="KW-0539">Nucleus</keyword>
<comment type="similarity">
    <text evidence="2 10">Belongs to the Mediator complex subunit 13 family.</text>
</comment>
<comment type="subunit">
    <text evidence="10">Component of the SRB8-11 complex, which itself associates with the Mediator complex.</text>
</comment>
<dbReference type="InterPro" id="IPR009401">
    <property type="entry name" value="Med13_C"/>
</dbReference>
<evidence type="ECO:0000256" key="10">
    <source>
        <dbReference type="RuleBase" id="RU364134"/>
    </source>
</evidence>
<feature type="compositionally biased region" description="Acidic residues" evidence="11">
    <location>
        <begin position="832"/>
        <end position="847"/>
    </location>
</feature>
<dbReference type="OrthoDB" id="103819at2759"/>
<evidence type="ECO:0000256" key="7">
    <source>
        <dbReference type="ARBA" id="ARBA00023163"/>
    </source>
</evidence>
<evidence type="ECO:0000256" key="5">
    <source>
        <dbReference type="ARBA" id="ARBA00023015"/>
    </source>
</evidence>
<dbReference type="STRING" id="71717.A0A4Y7TMB4"/>
<keyword evidence="6 10" id="KW-0010">Activator</keyword>
<evidence type="ECO:0000256" key="6">
    <source>
        <dbReference type="ARBA" id="ARBA00023159"/>
    </source>
</evidence>
<gene>
    <name evidence="14" type="ORF">FA13DRAFT_1811052</name>
</gene>
<feature type="region of interest" description="Disordered" evidence="11">
    <location>
        <begin position="611"/>
        <end position="680"/>
    </location>
</feature>
<evidence type="ECO:0000313" key="14">
    <source>
        <dbReference type="EMBL" id="TEB35326.1"/>
    </source>
</evidence>
<evidence type="ECO:0000313" key="15">
    <source>
        <dbReference type="Proteomes" id="UP000298030"/>
    </source>
</evidence>
<evidence type="ECO:0000256" key="1">
    <source>
        <dbReference type="ARBA" id="ARBA00004123"/>
    </source>
</evidence>
<accession>A0A4Y7TMB4</accession>
<dbReference type="GO" id="GO:0016592">
    <property type="term" value="C:mediator complex"/>
    <property type="evidence" value="ECO:0007669"/>
    <property type="project" value="InterPro"/>
</dbReference>
<feature type="region of interest" description="Disordered" evidence="11">
    <location>
        <begin position="1479"/>
        <end position="1528"/>
    </location>
</feature>
<proteinExistence type="inferred from homology"/>
<feature type="region of interest" description="Disordered" evidence="11">
    <location>
        <begin position="799"/>
        <end position="874"/>
    </location>
</feature>
<organism evidence="14 15">
    <name type="scientific">Coprinellus micaceus</name>
    <name type="common">Glistening ink-cap mushroom</name>
    <name type="synonym">Coprinus micaceus</name>
    <dbReference type="NCBI Taxonomy" id="71717"/>
    <lineage>
        <taxon>Eukaryota</taxon>
        <taxon>Fungi</taxon>
        <taxon>Dikarya</taxon>
        <taxon>Basidiomycota</taxon>
        <taxon>Agaricomycotina</taxon>
        <taxon>Agaricomycetes</taxon>
        <taxon>Agaricomycetidae</taxon>
        <taxon>Agaricales</taxon>
        <taxon>Agaricineae</taxon>
        <taxon>Psathyrellaceae</taxon>
        <taxon>Coprinellus</taxon>
    </lineage>
</organism>
<evidence type="ECO:0000259" key="13">
    <source>
        <dbReference type="Pfam" id="PF11597"/>
    </source>
</evidence>
<feature type="compositionally biased region" description="Basic and acidic residues" evidence="11">
    <location>
        <begin position="402"/>
        <end position="417"/>
    </location>
</feature>
<dbReference type="EMBL" id="QPFP01000007">
    <property type="protein sequence ID" value="TEB35326.1"/>
    <property type="molecule type" value="Genomic_DNA"/>
</dbReference>
<dbReference type="PANTHER" id="PTHR48249:SF3">
    <property type="entry name" value="MEDIATOR OF RNA POLYMERASE II TRANSCRIPTION SUBUNIT 13"/>
    <property type="match status" value="1"/>
</dbReference>
<dbReference type="InterPro" id="IPR051139">
    <property type="entry name" value="Mediator_complx_sub13"/>
</dbReference>
<dbReference type="GO" id="GO:0003713">
    <property type="term" value="F:transcription coactivator activity"/>
    <property type="evidence" value="ECO:0007669"/>
    <property type="project" value="TreeGrafter"/>
</dbReference>
<dbReference type="PANTHER" id="PTHR48249">
    <property type="entry name" value="MEDIATOR OF RNA POLYMERASE II TRANSCRIPTION SUBUNIT 13"/>
    <property type="match status" value="1"/>
</dbReference>